<keyword evidence="10" id="KW-1185">Reference proteome</keyword>
<comment type="subcellular location">
    <subcellularLocation>
        <location evidence="1">Membrane</location>
        <topology evidence="1">Single-pass type I membrane protein</topology>
    </subcellularLocation>
</comment>
<dbReference type="InterPro" id="IPR052612">
    <property type="entry name" value="ANP_Clearance_Receptor"/>
</dbReference>
<dbReference type="GO" id="GO:0016020">
    <property type="term" value="C:membrane"/>
    <property type="evidence" value="ECO:0007669"/>
    <property type="project" value="UniProtKB-SubCell"/>
</dbReference>
<dbReference type="WBParaSite" id="PSAMB.scaffold757size41823.g8433.t1">
    <property type="protein sequence ID" value="PSAMB.scaffold757size41823.g8433.t1"/>
    <property type="gene ID" value="PSAMB.scaffold757size41823.g8433"/>
</dbReference>
<dbReference type="PRINTS" id="PR00255">
    <property type="entry name" value="NATPEPTIDER"/>
</dbReference>
<dbReference type="InterPro" id="IPR001170">
    <property type="entry name" value="ANPR/GUC"/>
</dbReference>
<dbReference type="InterPro" id="IPR028082">
    <property type="entry name" value="Peripla_BP_I"/>
</dbReference>
<protein>
    <submittedName>
        <fullName evidence="11">Receptor ligand binding region domain-containing protein</fullName>
    </submittedName>
</protein>
<organism evidence="10 11">
    <name type="scientific">Plectus sambesii</name>
    <dbReference type="NCBI Taxonomy" id="2011161"/>
    <lineage>
        <taxon>Eukaryota</taxon>
        <taxon>Metazoa</taxon>
        <taxon>Ecdysozoa</taxon>
        <taxon>Nematoda</taxon>
        <taxon>Chromadorea</taxon>
        <taxon>Plectida</taxon>
        <taxon>Plectina</taxon>
        <taxon>Plectoidea</taxon>
        <taxon>Plectidae</taxon>
        <taxon>Plectus</taxon>
    </lineage>
</organism>
<dbReference type="InterPro" id="IPR001828">
    <property type="entry name" value="ANF_lig-bd_rcpt"/>
</dbReference>
<keyword evidence="4" id="KW-1133">Transmembrane helix</keyword>
<evidence type="ECO:0000256" key="6">
    <source>
        <dbReference type="ARBA" id="ARBA00023170"/>
    </source>
</evidence>
<dbReference type="GO" id="GO:0017046">
    <property type="term" value="F:peptide hormone binding"/>
    <property type="evidence" value="ECO:0007669"/>
    <property type="project" value="TreeGrafter"/>
</dbReference>
<evidence type="ECO:0000256" key="5">
    <source>
        <dbReference type="ARBA" id="ARBA00023136"/>
    </source>
</evidence>
<evidence type="ECO:0000256" key="8">
    <source>
        <dbReference type="SAM" id="SignalP"/>
    </source>
</evidence>
<evidence type="ECO:0000259" key="9">
    <source>
        <dbReference type="Pfam" id="PF01094"/>
    </source>
</evidence>
<evidence type="ECO:0000313" key="10">
    <source>
        <dbReference type="Proteomes" id="UP000887566"/>
    </source>
</evidence>
<feature type="signal peptide" evidence="8">
    <location>
        <begin position="1"/>
        <end position="23"/>
    </location>
</feature>
<evidence type="ECO:0000313" key="11">
    <source>
        <dbReference type="WBParaSite" id="PSAMB.scaffold757size41823.g8433.t1"/>
    </source>
</evidence>
<keyword evidence="7" id="KW-0325">Glycoprotein</keyword>
<accession>A0A914XG69</accession>
<feature type="chain" id="PRO_5037984937" evidence="8">
    <location>
        <begin position="24"/>
        <end position="306"/>
    </location>
</feature>
<evidence type="ECO:0000256" key="3">
    <source>
        <dbReference type="ARBA" id="ARBA00022729"/>
    </source>
</evidence>
<dbReference type="GO" id="GO:0038023">
    <property type="term" value="F:signaling receptor activity"/>
    <property type="evidence" value="ECO:0007669"/>
    <property type="project" value="TreeGrafter"/>
</dbReference>
<dbReference type="Gene3D" id="3.40.50.2300">
    <property type="match status" value="1"/>
</dbReference>
<dbReference type="PANTHER" id="PTHR44755:SF10">
    <property type="entry name" value="RECEPTOR LIGAND BINDING REGION DOMAIN-CONTAINING PROTEIN"/>
    <property type="match status" value="1"/>
</dbReference>
<dbReference type="AlphaFoldDB" id="A0A914XG69"/>
<keyword evidence="2" id="KW-0812">Transmembrane</keyword>
<dbReference type="GO" id="GO:0007165">
    <property type="term" value="P:signal transduction"/>
    <property type="evidence" value="ECO:0007669"/>
    <property type="project" value="TreeGrafter"/>
</dbReference>
<proteinExistence type="predicted"/>
<evidence type="ECO:0000256" key="4">
    <source>
        <dbReference type="ARBA" id="ARBA00022989"/>
    </source>
</evidence>
<dbReference type="Pfam" id="PF01094">
    <property type="entry name" value="ANF_receptor"/>
    <property type="match status" value="1"/>
</dbReference>
<dbReference type="PANTHER" id="PTHR44755">
    <property type="entry name" value="NATRIURETIC PEPTIDE RECEPTOR 3-RELATED"/>
    <property type="match status" value="1"/>
</dbReference>
<evidence type="ECO:0000256" key="1">
    <source>
        <dbReference type="ARBA" id="ARBA00004479"/>
    </source>
</evidence>
<dbReference type="Proteomes" id="UP000887566">
    <property type="component" value="Unplaced"/>
</dbReference>
<keyword evidence="6" id="KW-0675">Receptor</keyword>
<evidence type="ECO:0000256" key="2">
    <source>
        <dbReference type="ARBA" id="ARBA00022692"/>
    </source>
</evidence>
<sequence>MSLNRLEWRLFILIVCSCHAAIAGDHYQYWPPSRLRQERQAVAEDQRQSYNMWPLHVVVALPLSEGWSYRNPFLLTLAKSQPVLDVAVEDVYWQWRLLPEGALDLSFVDTNLSDALGPQRVIEKHCAGKVDAVMGFAYVYAIAPVARMSYMWGNGVPVFTTSAMVDELGDRTQFPLLTRMMGTYKITARFVLNLMLAFGWSHVRFVFNDHAVETSTRMGRSECYFCLLAVRNIIKQEKISWTHDVFHERSDVPPDYHEILKKASLESNIIILCASPDTVREIMLAAHDLGMATSGEYVFINIDVST</sequence>
<keyword evidence="3 8" id="KW-0732">Signal</keyword>
<name>A0A914XG69_9BILA</name>
<evidence type="ECO:0000256" key="7">
    <source>
        <dbReference type="ARBA" id="ARBA00023180"/>
    </source>
</evidence>
<keyword evidence="5" id="KW-0472">Membrane</keyword>
<reference evidence="11" key="1">
    <citation type="submission" date="2022-11" db="UniProtKB">
        <authorList>
            <consortium name="WormBaseParasite"/>
        </authorList>
    </citation>
    <scope>IDENTIFICATION</scope>
</reference>
<dbReference type="SUPFAM" id="SSF53822">
    <property type="entry name" value="Periplasmic binding protein-like I"/>
    <property type="match status" value="1"/>
</dbReference>
<feature type="domain" description="Receptor ligand binding region" evidence="9">
    <location>
        <begin position="81"/>
        <end position="302"/>
    </location>
</feature>